<dbReference type="AlphaFoldDB" id="A0A2V5IFG1"/>
<keyword evidence="2" id="KW-1185">Reference proteome</keyword>
<dbReference type="Proteomes" id="UP000248817">
    <property type="component" value="Unassembled WGS sequence"/>
</dbReference>
<evidence type="ECO:0000313" key="1">
    <source>
        <dbReference type="EMBL" id="PYI32783.1"/>
    </source>
</evidence>
<proteinExistence type="predicted"/>
<reference evidence="1 2" key="1">
    <citation type="submission" date="2018-02" db="EMBL/GenBank/DDBJ databases">
        <title>The genomes of Aspergillus section Nigri reveals drivers in fungal speciation.</title>
        <authorList>
            <consortium name="DOE Joint Genome Institute"/>
            <person name="Vesth T.C."/>
            <person name="Nybo J."/>
            <person name="Theobald S."/>
            <person name="Brandl J."/>
            <person name="Frisvad J.C."/>
            <person name="Nielsen K.F."/>
            <person name="Lyhne E.K."/>
            <person name="Kogle M.E."/>
            <person name="Kuo A."/>
            <person name="Riley R."/>
            <person name="Clum A."/>
            <person name="Nolan M."/>
            <person name="Lipzen A."/>
            <person name="Salamov A."/>
            <person name="Henrissat B."/>
            <person name="Wiebenga A."/>
            <person name="De vries R.P."/>
            <person name="Grigoriev I.V."/>
            <person name="Mortensen U.H."/>
            <person name="Andersen M.R."/>
            <person name="Baker S.E."/>
        </authorList>
    </citation>
    <scope>NUCLEOTIDE SEQUENCE [LARGE SCALE GENOMIC DNA]</scope>
    <source>
        <strain evidence="1 2">CBS 114.80</strain>
    </source>
</reference>
<name>A0A2V5IFG1_9EURO</name>
<evidence type="ECO:0000313" key="2">
    <source>
        <dbReference type="Proteomes" id="UP000248817"/>
    </source>
</evidence>
<sequence length="53" mass="5735">MYCTAHQIGSLAIPILVGYSYGFTFSIEKHGLVPKGVMEGKSSSLLRTGLEMD</sequence>
<gene>
    <name evidence="1" type="ORF">BP00DRAFT_424604</name>
</gene>
<organism evidence="1 2">
    <name type="scientific">Aspergillus indologenus CBS 114.80</name>
    <dbReference type="NCBI Taxonomy" id="1450541"/>
    <lineage>
        <taxon>Eukaryota</taxon>
        <taxon>Fungi</taxon>
        <taxon>Dikarya</taxon>
        <taxon>Ascomycota</taxon>
        <taxon>Pezizomycotina</taxon>
        <taxon>Eurotiomycetes</taxon>
        <taxon>Eurotiomycetidae</taxon>
        <taxon>Eurotiales</taxon>
        <taxon>Aspergillaceae</taxon>
        <taxon>Aspergillus</taxon>
        <taxon>Aspergillus subgen. Circumdati</taxon>
    </lineage>
</organism>
<dbReference type="EMBL" id="KZ825489">
    <property type="protein sequence ID" value="PYI32783.1"/>
    <property type="molecule type" value="Genomic_DNA"/>
</dbReference>
<protein>
    <submittedName>
        <fullName evidence="1">Uncharacterized protein</fullName>
    </submittedName>
</protein>
<accession>A0A2V5IFG1</accession>